<sequence>MVKLRTRLKFLIAVLIISISVNVAIGYYYSDKYTLTDLFDKFMNTQTTNFEPIQIPEIYENQVLALSFEKNVFSKQDFTPWKSELTKKFQSVFEIPDYDDIILMPIEQISEDEYDEYSLKKYSTSAQDDDKIIFYELKPKDNAKTVLCGDKICYSTVLVIPGSGNQGALDAINQPSSLSSYYYHQGVAEKLVKSGYMVFVIENRGWGERALDVKMNCERPDIYCSGNELHRHLFNLGYNQYSLQIIDTMQLLKHVHHLDYVNNEKVSIAGLSLGGPVSIAVSSISPNVSSTIAASGITSKYQTGGSGITPGMLKYFDHPDLAASLSPKPLYLSWGLNEKGEFGYEANNQYSSKIIKNSYKLLDAEEKLVIVIHNEQFNHGHTFEMTSLTDFLDNTIG</sequence>
<reference evidence="1" key="1">
    <citation type="journal article" date="2014" name="Genome Biol. Evol.">
        <title>Pangenome evidence for extensive interdomain horizontal transfer affecting lineage core and shell genes in uncultured planktonic thaumarchaeota and euryarchaeota.</title>
        <authorList>
            <person name="Deschamps P."/>
            <person name="Zivanovic Y."/>
            <person name="Moreira D."/>
            <person name="Rodriguez-Valera F."/>
            <person name="Lopez-Garcia P."/>
        </authorList>
    </citation>
    <scope>NUCLEOTIDE SEQUENCE</scope>
</reference>
<dbReference type="SUPFAM" id="SSF53474">
    <property type="entry name" value="alpha/beta-Hydrolases"/>
    <property type="match status" value="1"/>
</dbReference>
<accession>A0A075H6J1</accession>
<organism evidence="1">
    <name type="scientific">uncultured marine thaumarchaeote KM3_53_B02</name>
    <dbReference type="NCBI Taxonomy" id="1456180"/>
    <lineage>
        <taxon>Archaea</taxon>
        <taxon>Nitrososphaerota</taxon>
        <taxon>environmental samples</taxon>
    </lineage>
</organism>
<dbReference type="Gene3D" id="3.40.50.1820">
    <property type="entry name" value="alpha/beta hydrolase"/>
    <property type="match status" value="1"/>
</dbReference>
<dbReference type="InterPro" id="IPR029058">
    <property type="entry name" value="AB_hydrolase_fold"/>
</dbReference>
<dbReference type="ESTHER" id="9arch-a0a075h6j1">
    <property type="family name" value="Abhydrolase_7"/>
</dbReference>
<dbReference type="Pfam" id="PF12715">
    <property type="entry name" value="Abhydrolase_7"/>
    <property type="match status" value="1"/>
</dbReference>
<protein>
    <submittedName>
        <fullName evidence="1">Uncharacterized protein</fullName>
    </submittedName>
</protein>
<dbReference type="InterPro" id="IPR025890">
    <property type="entry name" value="Abhydrolase_bac"/>
</dbReference>
<dbReference type="EMBL" id="KF900922">
    <property type="protein sequence ID" value="AIF11629.1"/>
    <property type="molecule type" value="Genomic_DNA"/>
</dbReference>
<dbReference type="AlphaFoldDB" id="A0A075H6J1"/>
<proteinExistence type="predicted"/>
<name>A0A075H6J1_9ARCH</name>
<evidence type="ECO:0000313" key="1">
    <source>
        <dbReference type="EMBL" id="AIF11629.1"/>
    </source>
</evidence>